<organism evidence="1 2">
    <name type="scientific">Fontimonas thermophila</name>
    <dbReference type="NCBI Taxonomy" id="1076937"/>
    <lineage>
        <taxon>Bacteria</taxon>
        <taxon>Pseudomonadati</taxon>
        <taxon>Pseudomonadota</taxon>
        <taxon>Gammaproteobacteria</taxon>
        <taxon>Nevskiales</taxon>
        <taxon>Nevskiaceae</taxon>
        <taxon>Fontimonas</taxon>
    </lineage>
</organism>
<name>A0A1I2HQR7_9GAMM</name>
<proteinExistence type="predicted"/>
<dbReference type="OrthoDB" id="7061756at2"/>
<keyword evidence="2" id="KW-1185">Reference proteome</keyword>
<evidence type="ECO:0000313" key="1">
    <source>
        <dbReference type="EMBL" id="SFF31670.1"/>
    </source>
</evidence>
<protein>
    <submittedName>
        <fullName evidence="1">Uncharacterized protein</fullName>
    </submittedName>
</protein>
<accession>A0A1I2HQR7</accession>
<dbReference type="Proteomes" id="UP000199771">
    <property type="component" value="Unassembled WGS sequence"/>
</dbReference>
<dbReference type="Pfam" id="PF21893">
    <property type="entry name" value="DUF6918"/>
    <property type="match status" value="1"/>
</dbReference>
<dbReference type="InterPro" id="IPR054211">
    <property type="entry name" value="DUF6918"/>
</dbReference>
<dbReference type="STRING" id="1076937.SAMN04488120_102118"/>
<dbReference type="RefSeq" id="WP_091531135.1">
    <property type="nucleotide sequence ID" value="NZ_FOOC01000002.1"/>
</dbReference>
<dbReference type="EMBL" id="FOOC01000002">
    <property type="protein sequence ID" value="SFF31670.1"/>
    <property type="molecule type" value="Genomic_DNA"/>
</dbReference>
<sequence length="146" mass="15802">MKTLRDELLAAHRRDAVVEAVVRLIETQVAARGGLRGMSLKTGLAVLKAARPGVLERAVQRLLPEFIDALEPLYQAFRASSDRDFAVFLGKHGRDATQALLAVADLRVREASPAVQGAYARLRKLAESEVEAALPAVARTIQAHLG</sequence>
<reference evidence="1 2" key="1">
    <citation type="submission" date="2016-10" db="EMBL/GenBank/DDBJ databases">
        <authorList>
            <person name="de Groot N.N."/>
        </authorList>
    </citation>
    <scope>NUCLEOTIDE SEQUENCE [LARGE SCALE GENOMIC DNA]</scope>
    <source>
        <strain evidence="1 2">DSM 23609</strain>
    </source>
</reference>
<dbReference type="AlphaFoldDB" id="A0A1I2HQR7"/>
<gene>
    <name evidence="1" type="ORF">SAMN04488120_102118</name>
</gene>
<evidence type="ECO:0000313" key="2">
    <source>
        <dbReference type="Proteomes" id="UP000199771"/>
    </source>
</evidence>